<dbReference type="InterPro" id="IPR003439">
    <property type="entry name" value="ABC_transporter-like_ATP-bd"/>
</dbReference>
<sequence length="323" mass="34510">MTSPQPYAIEVTALTRVFGSRKRSEAAVSALRGIDLTVRTGEVHGLLGPNGAGKTTLCKILSTVLLPSSGTARVCGHDVATSPRAVKPLIGIVFGGDRGLYGRITPRQNLGLWGALYGLHGRALARRTDELLERFGLSERADDRVDGFSRGMKQRLHLARGLVSDPKVLILDEPTAGMDPLAAYEFRTLVHELRAEGRTVLVTTHDLAEAEAVCDQVTLVDRGTVLATGRPDVLARQMSAYERVEASGVSAAVADDLRQLAGVRSLDRTADGRISVEISAADTTGEVLGRLVAAGVTSLATVRPGLAEVYRHMVQDRGMQVSR</sequence>
<keyword evidence="4" id="KW-0547">Nucleotide-binding</keyword>
<keyword evidence="3" id="KW-0813">Transport</keyword>
<comment type="subcellular location">
    <subcellularLocation>
        <location evidence="1">Cell membrane</location>
        <topology evidence="1">Peripheral membrane protein</topology>
    </subcellularLocation>
</comment>
<dbReference type="GO" id="GO:0005524">
    <property type="term" value="F:ATP binding"/>
    <property type="evidence" value="ECO:0007669"/>
    <property type="project" value="UniProtKB-KW"/>
</dbReference>
<dbReference type="CDD" id="cd03230">
    <property type="entry name" value="ABC_DR_subfamily_A"/>
    <property type="match status" value="1"/>
</dbReference>
<evidence type="ECO:0000256" key="6">
    <source>
        <dbReference type="ARBA" id="ARBA00023251"/>
    </source>
</evidence>
<gene>
    <name evidence="8" type="ORF">RM550_12050</name>
</gene>
<keyword evidence="5 8" id="KW-0067">ATP-binding</keyword>
<evidence type="ECO:0000256" key="1">
    <source>
        <dbReference type="ARBA" id="ARBA00004202"/>
    </source>
</evidence>
<dbReference type="EMBL" id="JAVRFE010000013">
    <property type="protein sequence ID" value="MDT0456459.1"/>
    <property type="molecule type" value="Genomic_DNA"/>
</dbReference>
<dbReference type="RefSeq" id="WP_311623680.1">
    <property type="nucleotide sequence ID" value="NZ_JAVRFE010000013.1"/>
</dbReference>
<keyword evidence="6" id="KW-0046">Antibiotic resistance</keyword>
<evidence type="ECO:0000259" key="7">
    <source>
        <dbReference type="PROSITE" id="PS50893"/>
    </source>
</evidence>
<dbReference type="PROSITE" id="PS50893">
    <property type="entry name" value="ABC_TRANSPORTER_2"/>
    <property type="match status" value="1"/>
</dbReference>
<evidence type="ECO:0000313" key="8">
    <source>
        <dbReference type="EMBL" id="MDT0456459.1"/>
    </source>
</evidence>
<dbReference type="InterPro" id="IPR003593">
    <property type="entry name" value="AAA+_ATPase"/>
</dbReference>
<feature type="domain" description="ABC transporter" evidence="7">
    <location>
        <begin position="9"/>
        <end position="247"/>
    </location>
</feature>
<evidence type="ECO:0000313" key="9">
    <source>
        <dbReference type="Proteomes" id="UP001180551"/>
    </source>
</evidence>
<dbReference type="SUPFAM" id="SSF52540">
    <property type="entry name" value="P-loop containing nucleoside triphosphate hydrolases"/>
    <property type="match status" value="1"/>
</dbReference>
<organism evidence="8 9">
    <name type="scientific">Streptomyces mooreae</name>
    <dbReference type="NCBI Taxonomy" id="3075523"/>
    <lineage>
        <taxon>Bacteria</taxon>
        <taxon>Bacillati</taxon>
        <taxon>Actinomycetota</taxon>
        <taxon>Actinomycetes</taxon>
        <taxon>Kitasatosporales</taxon>
        <taxon>Streptomycetaceae</taxon>
        <taxon>Streptomyces</taxon>
    </lineage>
</organism>
<dbReference type="Proteomes" id="UP001180551">
    <property type="component" value="Unassembled WGS sequence"/>
</dbReference>
<accession>A0ABU2T5H1</accession>
<evidence type="ECO:0000256" key="5">
    <source>
        <dbReference type="ARBA" id="ARBA00022840"/>
    </source>
</evidence>
<dbReference type="InterPro" id="IPR027417">
    <property type="entry name" value="P-loop_NTPase"/>
</dbReference>
<comment type="caution">
    <text evidence="8">The sequence shown here is derived from an EMBL/GenBank/DDBJ whole genome shotgun (WGS) entry which is preliminary data.</text>
</comment>
<evidence type="ECO:0000256" key="3">
    <source>
        <dbReference type="ARBA" id="ARBA00022448"/>
    </source>
</evidence>
<keyword evidence="9" id="KW-1185">Reference proteome</keyword>
<proteinExistence type="inferred from homology"/>
<dbReference type="Gene3D" id="3.40.50.300">
    <property type="entry name" value="P-loop containing nucleotide triphosphate hydrolases"/>
    <property type="match status" value="1"/>
</dbReference>
<dbReference type="PANTHER" id="PTHR42711:SF5">
    <property type="entry name" value="ABC TRANSPORTER ATP-BINDING PROTEIN NATA"/>
    <property type="match status" value="1"/>
</dbReference>
<dbReference type="Pfam" id="PF00005">
    <property type="entry name" value="ABC_tran"/>
    <property type="match status" value="1"/>
</dbReference>
<evidence type="ECO:0000256" key="4">
    <source>
        <dbReference type="ARBA" id="ARBA00022741"/>
    </source>
</evidence>
<dbReference type="PANTHER" id="PTHR42711">
    <property type="entry name" value="ABC TRANSPORTER ATP-BINDING PROTEIN"/>
    <property type="match status" value="1"/>
</dbReference>
<dbReference type="SMART" id="SM00382">
    <property type="entry name" value="AAA"/>
    <property type="match status" value="1"/>
</dbReference>
<evidence type="ECO:0000256" key="2">
    <source>
        <dbReference type="ARBA" id="ARBA00005417"/>
    </source>
</evidence>
<dbReference type="InterPro" id="IPR050763">
    <property type="entry name" value="ABC_transporter_ATP-binding"/>
</dbReference>
<reference evidence="8" key="1">
    <citation type="submission" date="2024-05" db="EMBL/GenBank/DDBJ databases">
        <title>30 novel species of actinomycetes from the DSMZ collection.</title>
        <authorList>
            <person name="Nouioui I."/>
        </authorList>
    </citation>
    <scope>NUCLEOTIDE SEQUENCE</scope>
    <source>
        <strain evidence="8">DSM 41527</strain>
    </source>
</reference>
<name>A0ABU2T5H1_9ACTN</name>
<comment type="similarity">
    <text evidence="2">Belongs to the ABC transporter superfamily.</text>
</comment>
<protein>
    <submittedName>
        <fullName evidence="8">ABC transporter ATP-binding protein</fullName>
    </submittedName>
</protein>